<dbReference type="Proteomes" id="UP000789508">
    <property type="component" value="Unassembled WGS sequence"/>
</dbReference>
<reference evidence="3" key="1">
    <citation type="submission" date="2021-06" db="EMBL/GenBank/DDBJ databases">
        <authorList>
            <person name="Kallberg Y."/>
            <person name="Tangrot J."/>
            <person name="Rosling A."/>
        </authorList>
    </citation>
    <scope>NUCLEOTIDE SEQUENCE</scope>
    <source>
        <strain evidence="3">FL130A</strain>
    </source>
</reference>
<dbReference type="InterPro" id="IPR041694">
    <property type="entry name" value="ADH_N_2"/>
</dbReference>
<accession>A0A9N9FNV6</accession>
<evidence type="ECO:0000313" key="3">
    <source>
        <dbReference type="EMBL" id="CAG8546083.1"/>
    </source>
</evidence>
<dbReference type="SUPFAM" id="SSF50129">
    <property type="entry name" value="GroES-like"/>
    <property type="match status" value="2"/>
</dbReference>
<keyword evidence="1" id="KW-0560">Oxidoreductase</keyword>
<dbReference type="EMBL" id="CAJVPS010001646">
    <property type="protein sequence ID" value="CAG8546083.1"/>
    <property type="molecule type" value="Genomic_DNA"/>
</dbReference>
<dbReference type="InterPro" id="IPR045010">
    <property type="entry name" value="MDR_fam"/>
</dbReference>
<evidence type="ECO:0000256" key="1">
    <source>
        <dbReference type="ARBA" id="ARBA00023002"/>
    </source>
</evidence>
<dbReference type="Pfam" id="PF16884">
    <property type="entry name" value="ADH_N_2"/>
    <property type="match status" value="1"/>
</dbReference>
<evidence type="ECO:0000313" key="4">
    <source>
        <dbReference type="Proteomes" id="UP000789508"/>
    </source>
</evidence>
<dbReference type="InterPro" id="IPR020843">
    <property type="entry name" value="ER"/>
</dbReference>
<protein>
    <submittedName>
        <fullName evidence="3">10600_t:CDS:1</fullName>
    </submittedName>
</protein>
<sequence>MALQGTNTQVLFVKRPVDLFNPAETFKIVKTPVPTVESLKDGEFIVRNYWLSLDPAMRGWMNNARSYIRPLGINEVMRGQTVGVVVASKNSNFRVGDKVQILGGWQEFSVSNGANAWKLNIPPGAYLHDFLGIFGGTGMTAYFGLLDIGKPKAGETVVVSGAAGATGSLVGQIAKLKGARVIGIAGSKEKCDWLEKELGFDVALNYRDADFPKKLADATPKYIDVYFDNVGGEILDLCLRRIAQKGRIVVCGAISQYNEKTPSGPKYYTTLITQRARMEGFIVPRYPEAVLDLAKWLQEGKIKRREFVIEGLENAPEGLMKLFKGENTGKTLVKLVNENKSKL</sequence>
<dbReference type="SMART" id="SM00829">
    <property type="entry name" value="PKS_ER"/>
    <property type="match status" value="1"/>
</dbReference>
<dbReference type="CDD" id="cd05288">
    <property type="entry name" value="PGDH"/>
    <property type="match status" value="1"/>
</dbReference>
<dbReference type="Gene3D" id="3.40.50.720">
    <property type="entry name" value="NAD(P)-binding Rossmann-like Domain"/>
    <property type="match status" value="1"/>
</dbReference>
<dbReference type="OrthoDB" id="809632at2759"/>
<organism evidence="3 4">
    <name type="scientific">Ambispora leptoticha</name>
    <dbReference type="NCBI Taxonomy" id="144679"/>
    <lineage>
        <taxon>Eukaryota</taxon>
        <taxon>Fungi</taxon>
        <taxon>Fungi incertae sedis</taxon>
        <taxon>Mucoromycota</taxon>
        <taxon>Glomeromycotina</taxon>
        <taxon>Glomeromycetes</taxon>
        <taxon>Archaeosporales</taxon>
        <taxon>Ambisporaceae</taxon>
        <taxon>Ambispora</taxon>
    </lineage>
</organism>
<dbReference type="SUPFAM" id="SSF51735">
    <property type="entry name" value="NAD(P)-binding Rossmann-fold domains"/>
    <property type="match status" value="1"/>
</dbReference>
<name>A0A9N9FNV6_9GLOM</name>
<dbReference type="InterPro" id="IPR013149">
    <property type="entry name" value="ADH-like_C"/>
</dbReference>
<dbReference type="Pfam" id="PF00107">
    <property type="entry name" value="ADH_zinc_N"/>
    <property type="match status" value="1"/>
</dbReference>
<gene>
    <name evidence="3" type="ORF">ALEPTO_LOCUS5647</name>
</gene>
<dbReference type="PANTHER" id="PTHR43205">
    <property type="entry name" value="PROSTAGLANDIN REDUCTASE"/>
    <property type="match status" value="1"/>
</dbReference>
<dbReference type="PANTHER" id="PTHR43205:SF42">
    <property type="entry name" value="ALCOHOL DEHYDROGENASE, ZINC-CONTAINING (AFU_ORTHOLOGUE AFUA_7G04530)"/>
    <property type="match status" value="1"/>
</dbReference>
<dbReference type="GO" id="GO:0016628">
    <property type="term" value="F:oxidoreductase activity, acting on the CH-CH group of donors, NAD or NADP as acceptor"/>
    <property type="evidence" value="ECO:0007669"/>
    <property type="project" value="InterPro"/>
</dbReference>
<keyword evidence="4" id="KW-1185">Reference proteome</keyword>
<feature type="domain" description="Enoyl reductase (ER)" evidence="2">
    <location>
        <begin position="21"/>
        <end position="333"/>
    </location>
</feature>
<comment type="caution">
    <text evidence="3">The sequence shown here is derived from an EMBL/GenBank/DDBJ whole genome shotgun (WGS) entry which is preliminary data.</text>
</comment>
<proteinExistence type="predicted"/>
<dbReference type="InterPro" id="IPR036291">
    <property type="entry name" value="NAD(P)-bd_dom_sf"/>
</dbReference>
<dbReference type="FunFam" id="3.40.50.720:FF:000121">
    <property type="entry name" value="Prostaglandin reductase 2"/>
    <property type="match status" value="1"/>
</dbReference>
<dbReference type="InterPro" id="IPR011032">
    <property type="entry name" value="GroES-like_sf"/>
</dbReference>
<evidence type="ECO:0000259" key="2">
    <source>
        <dbReference type="SMART" id="SM00829"/>
    </source>
</evidence>
<dbReference type="AlphaFoldDB" id="A0A9N9FNV6"/>
<dbReference type="Gene3D" id="3.90.180.10">
    <property type="entry name" value="Medium-chain alcohol dehydrogenases, catalytic domain"/>
    <property type="match status" value="1"/>
</dbReference>